<dbReference type="EMBL" id="JALJOV010000657">
    <property type="protein sequence ID" value="KAK9862085.1"/>
    <property type="molecule type" value="Genomic_DNA"/>
</dbReference>
<reference evidence="3 4" key="1">
    <citation type="journal article" date="2024" name="Nat. Commun.">
        <title>Phylogenomics reveals the evolutionary origins of lichenization in chlorophyte algae.</title>
        <authorList>
            <person name="Puginier C."/>
            <person name="Libourel C."/>
            <person name="Otte J."/>
            <person name="Skaloud P."/>
            <person name="Haon M."/>
            <person name="Grisel S."/>
            <person name="Petersen M."/>
            <person name="Berrin J.G."/>
            <person name="Delaux P.M."/>
            <person name="Dal Grande F."/>
            <person name="Keller J."/>
        </authorList>
    </citation>
    <scope>NUCLEOTIDE SEQUENCE [LARGE SCALE GENOMIC DNA]</scope>
    <source>
        <strain evidence="3 4">SAG 2523</strain>
    </source>
</reference>
<feature type="region of interest" description="Disordered" evidence="1">
    <location>
        <begin position="269"/>
        <end position="325"/>
    </location>
</feature>
<feature type="compositionally biased region" description="Pro residues" evidence="1">
    <location>
        <begin position="386"/>
        <end position="398"/>
    </location>
</feature>
<feature type="compositionally biased region" description="Low complexity" evidence="1">
    <location>
        <begin position="598"/>
        <end position="609"/>
    </location>
</feature>
<dbReference type="GO" id="GO:0005509">
    <property type="term" value="F:calcium ion binding"/>
    <property type="evidence" value="ECO:0007669"/>
    <property type="project" value="InterPro"/>
</dbReference>
<gene>
    <name evidence="3" type="ORF">WJX84_002444</name>
</gene>
<evidence type="ECO:0000313" key="4">
    <source>
        <dbReference type="Proteomes" id="UP001485043"/>
    </source>
</evidence>
<feature type="compositionally biased region" description="Polar residues" evidence="1">
    <location>
        <begin position="105"/>
        <end position="117"/>
    </location>
</feature>
<dbReference type="InterPro" id="IPR002048">
    <property type="entry name" value="EF_hand_dom"/>
</dbReference>
<dbReference type="PROSITE" id="PS50222">
    <property type="entry name" value="EF_HAND_2"/>
    <property type="match status" value="1"/>
</dbReference>
<dbReference type="Proteomes" id="UP001485043">
    <property type="component" value="Unassembled WGS sequence"/>
</dbReference>
<evidence type="ECO:0000256" key="1">
    <source>
        <dbReference type="SAM" id="MobiDB-lite"/>
    </source>
</evidence>
<accession>A0AAW1SZY2</accession>
<name>A0AAW1SZY2_9CHLO</name>
<feature type="compositionally biased region" description="Polar residues" evidence="1">
    <location>
        <begin position="186"/>
        <end position="196"/>
    </location>
</feature>
<evidence type="ECO:0000259" key="2">
    <source>
        <dbReference type="PROSITE" id="PS50222"/>
    </source>
</evidence>
<feature type="region of interest" description="Disordered" evidence="1">
    <location>
        <begin position="1"/>
        <end position="237"/>
    </location>
</feature>
<dbReference type="InterPro" id="IPR011992">
    <property type="entry name" value="EF-hand-dom_pair"/>
</dbReference>
<feature type="region of interest" description="Disordered" evidence="1">
    <location>
        <begin position="553"/>
        <end position="609"/>
    </location>
</feature>
<protein>
    <recommendedName>
        <fullName evidence="2">EF-hand domain-containing protein</fullName>
    </recommendedName>
</protein>
<keyword evidence="4" id="KW-1185">Reference proteome</keyword>
<comment type="caution">
    <text evidence="3">The sequence shown here is derived from an EMBL/GenBank/DDBJ whole genome shotgun (WGS) entry which is preliminary data.</text>
</comment>
<proteinExistence type="predicted"/>
<feature type="domain" description="EF-hand" evidence="2">
    <location>
        <begin position="418"/>
        <end position="453"/>
    </location>
</feature>
<feature type="compositionally biased region" description="Polar residues" evidence="1">
    <location>
        <begin position="52"/>
        <end position="70"/>
    </location>
</feature>
<dbReference type="Gene3D" id="1.10.238.10">
    <property type="entry name" value="EF-hand"/>
    <property type="match status" value="1"/>
</dbReference>
<organism evidence="3 4">
    <name type="scientific">Apatococcus fuscideae</name>
    <dbReference type="NCBI Taxonomy" id="2026836"/>
    <lineage>
        <taxon>Eukaryota</taxon>
        <taxon>Viridiplantae</taxon>
        <taxon>Chlorophyta</taxon>
        <taxon>core chlorophytes</taxon>
        <taxon>Trebouxiophyceae</taxon>
        <taxon>Chlorellales</taxon>
        <taxon>Chlorellaceae</taxon>
        <taxon>Apatococcus</taxon>
    </lineage>
</organism>
<dbReference type="SUPFAM" id="SSF47473">
    <property type="entry name" value="EF-hand"/>
    <property type="match status" value="1"/>
</dbReference>
<feature type="compositionally biased region" description="Low complexity" evidence="1">
    <location>
        <begin position="159"/>
        <end position="175"/>
    </location>
</feature>
<feature type="region of interest" description="Disordered" evidence="1">
    <location>
        <begin position="359"/>
        <end position="401"/>
    </location>
</feature>
<feature type="compositionally biased region" description="Polar residues" evidence="1">
    <location>
        <begin position="15"/>
        <end position="29"/>
    </location>
</feature>
<sequence length="700" mass="72665">MDPFDELSRYRASSPGPTSSPLPQSQGFSQIPAASGRTGISDLDRPAGSPGTMVTAQQKPAKSGVSTNAFNDLLPTLFPSQTPGTPLRALPKSRDSSPGAMHAQTLAQPGTAANSSPAAGKWANMGPPQLPMGKWAQPTPQHQPTLIAAPWESPPIQNGGQAAATLQQPAAPTGTSPLANGRLPRNHQQQAGQSNALPGLDAAAAGNASPTCAGTHVGKQSRDPFSTPAAPIQQADPFGFSPLGAHMSTALVPAAGTAVARMQHQPAVINGNPGAAAQAPFSNGVSGPQMAPQRDPSRNAASVAGPSQGSPHAAQSSSNPFGFSEFGPMSSMTAHPSEASAFQPLGFSLPAESWDAFEQMQRPPQPPIQPTDQPTEAQPIIEPGSQPLPPGPPIPPTQGPTAVQVPAAAARPVVVDGVSDELLNRWFAEADEDLDGRVAGEEARRFFNRTGLPHAALRKVMSLVRCTLETPDSGLNREQFALSMRLVAAAQSTEAFTDDVLSLALQAGRWEATRGLALPPPMLLPADQPSSAMYTTLGGERLKSVDSWGSQLGSGSGTFGHSGHSGPIPELQRQSSDVFEQLSRRSPVPGPIGGPSLGCRPPRAMPRAAPCGRGQGLPRGGGFTWPPMPLCPIASAWVPCIPSGRLASPALLLPPAHCLPGLYFQALATSVGSCSGQMWRGTWHVPLRLGTWLQPHLQHF</sequence>
<feature type="compositionally biased region" description="Polar residues" evidence="1">
    <location>
        <begin position="305"/>
        <end position="321"/>
    </location>
</feature>
<evidence type="ECO:0000313" key="3">
    <source>
        <dbReference type="EMBL" id="KAK9862085.1"/>
    </source>
</evidence>
<dbReference type="AlphaFoldDB" id="A0AAW1SZY2"/>